<dbReference type="AlphaFoldDB" id="A0AA88Q2M9"/>
<dbReference type="FunFam" id="1.10.240.10:FF:000002">
    <property type="entry name" value="Tryptophan--tRNA ligase"/>
    <property type="match status" value="1"/>
</dbReference>
<evidence type="ECO:0000256" key="4">
    <source>
        <dbReference type="ARBA" id="ARBA00022598"/>
    </source>
</evidence>
<keyword evidence="16" id="KW-1185">Reference proteome</keyword>
<dbReference type="EC" id="6.1.1.2" evidence="3"/>
<dbReference type="GO" id="GO:0004830">
    <property type="term" value="F:tryptophan-tRNA ligase activity"/>
    <property type="evidence" value="ECO:0007669"/>
    <property type="project" value="UniProtKB-EC"/>
</dbReference>
<accession>A0AA88Q2M9</accession>
<sequence length="525" mass="58398">MTPPFTELQRTDSKSDEEKMERLDLASHTLGAPGEVVQPRAVPAISGLLSVCGPDLFTSPYSQHMDCLLHQDMEEQRELDDTSYHFYRAEGTLCLFHEQLVDDSLSRTPSHPSTYPSSHQFIHPSIDLGGRRPIGSVSEGKACLSVSGCWRVRELLMQAEAQARSLRSPGPCPHSLAPWSNSHRILFKAGKATGATSLPKGQVFSGIQPTGVPHLGNYLGALESWVSLQDEYSTVMYSIVDLHSITQPQDPQMLRDNILDMAASLLACGIDPTRSILFQQSQVSEHAELSWILGCLTSMPRLRHLPQWKMKSKQKNEGSVGLYTYPVLQAADILLYKSTHVPVGEDQIQHLELAQDLARIFNNQYGEFFPEPRALLSCTRKVKSLRDPSSKMSKSDPQKLATIFLTDTPDDIVLKIRRAVTDFTSEVTYEPERRPGVSNLVSMHSAVSGQSVEDVVRLAKGMDTGQYKNVVAEAVVQKLQPIRLEIQRLRADRGHLENLLAKGEEKARSLAAPVMMEVRKLVGFH</sequence>
<proteinExistence type="inferred from homology"/>
<dbReference type="InterPro" id="IPR001412">
    <property type="entry name" value="aa-tRNA-synth_I_CS"/>
</dbReference>
<keyword evidence="4 14" id="KW-0436">Ligase</keyword>
<evidence type="ECO:0000256" key="11">
    <source>
        <dbReference type="ARBA" id="ARBA00059972"/>
    </source>
</evidence>
<evidence type="ECO:0000256" key="7">
    <source>
        <dbReference type="ARBA" id="ARBA00022917"/>
    </source>
</evidence>
<dbReference type="Gene3D" id="3.40.50.620">
    <property type="entry name" value="HUPs"/>
    <property type="match status" value="1"/>
</dbReference>
<dbReference type="SUPFAM" id="SSF52374">
    <property type="entry name" value="Nucleotidylyl transferase"/>
    <property type="match status" value="1"/>
</dbReference>
<evidence type="ECO:0000256" key="9">
    <source>
        <dbReference type="ARBA" id="ARBA00030268"/>
    </source>
</evidence>
<comment type="catalytic activity">
    <reaction evidence="10">
        <text>tRNA(Trp) + L-tryptophan + ATP = L-tryptophyl-tRNA(Trp) + AMP + diphosphate + H(+)</text>
        <dbReference type="Rhea" id="RHEA:24080"/>
        <dbReference type="Rhea" id="RHEA-COMP:9671"/>
        <dbReference type="Rhea" id="RHEA-COMP:9705"/>
        <dbReference type="ChEBI" id="CHEBI:15378"/>
        <dbReference type="ChEBI" id="CHEBI:30616"/>
        <dbReference type="ChEBI" id="CHEBI:33019"/>
        <dbReference type="ChEBI" id="CHEBI:57912"/>
        <dbReference type="ChEBI" id="CHEBI:78442"/>
        <dbReference type="ChEBI" id="CHEBI:78535"/>
        <dbReference type="ChEBI" id="CHEBI:456215"/>
        <dbReference type="EC" id="6.1.1.2"/>
    </reaction>
</comment>
<name>A0AA88Q2M9_9TELE</name>
<dbReference type="InterPro" id="IPR024109">
    <property type="entry name" value="Trp-tRNA-ligase_bac-type"/>
</dbReference>
<evidence type="ECO:0000256" key="14">
    <source>
        <dbReference type="RuleBase" id="RU363036"/>
    </source>
</evidence>
<evidence type="ECO:0000313" key="15">
    <source>
        <dbReference type="EMBL" id="KAK2905149.1"/>
    </source>
</evidence>
<dbReference type="FunFam" id="3.40.50.620:FF:000082">
    <property type="entry name" value="MSW1p Mitochondrial tryptophanyl-tRNA synthetase"/>
    <property type="match status" value="1"/>
</dbReference>
<dbReference type="InterPro" id="IPR014729">
    <property type="entry name" value="Rossmann-like_a/b/a_fold"/>
</dbReference>
<dbReference type="GO" id="GO:0005759">
    <property type="term" value="C:mitochondrial matrix"/>
    <property type="evidence" value="ECO:0007669"/>
    <property type="project" value="UniProtKB-SubCell"/>
</dbReference>
<dbReference type="PANTHER" id="PTHR43766:SF1">
    <property type="entry name" value="TRYPTOPHAN--TRNA LIGASE, MITOCHONDRIAL"/>
    <property type="match status" value="1"/>
</dbReference>
<evidence type="ECO:0000256" key="13">
    <source>
        <dbReference type="ARBA" id="ARBA00080951"/>
    </source>
</evidence>
<dbReference type="PRINTS" id="PR01039">
    <property type="entry name" value="TRNASYNTHTRP"/>
</dbReference>
<comment type="function">
    <text evidence="11">Catalyzes the attachment of tryptophan to tRNA(Trp) in a two-step reaction: tryptophan is first activated by ATP to form Trp-AMP and then transferred to the acceptor end of tRNA(Trp).</text>
</comment>
<dbReference type="GO" id="GO:0005524">
    <property type="term" value="F:ATP binding"/>
    <property type="evidence" value="ECO:0007669"/>
    <property type="project" value="UniProtKB-KW"/>
</dbReference>
<organism evidence="15 16">
    <name type="scientific">Cirrhinus molitorella</name>
    <name type="common">mud carp</name>
    <dbReference type="NCBI Taxonomy" id="172907"/>
    <lineage>
        <taxon>Eukaryota</taxon>
        <taxon>Metazoa</taxon>
        <taxon>Chordata</taxon>
        <taxon>Craniata</taxon>
        <taxon>Vertebrata</taxon>
        <taxon>Euteleostomi</taxon>
        <taxon>Actinopterygii</taxon>
        <taxon>Neopterygii</taxon>
        <taxon>Teleostei</taxon>
        <taxon>Ostariophysi</taxon>
        <taxon>Cypriniformes</taxon>
        <taxon>Cyprinidae</taxon>
        <taxon>Labeoninae</taxon>
        <taxon>Labeonini</taxon>
        <taxon>Cirrhinus</taxon>
    </lineage>
</organism>
<evidence type="ECO:0000256" key="12">
    <source>
        <dbReference type="ARBA" id="ARBA00069760"/>
    </source>
</evidence>
<evidence type="ECO:0000256" key="3">
    <source>
        <dbReference type="ARBA" id="ARBA00013161"/>
    </source>
</evidence>
<dbReference type="Proteomes" id="UP001187343">
    <property type="component" value="Unassembled WGS sequence"/>
</dbReference>
<dbReference type="EMBL" id="JAUYZG010000006">
    <property type="protein sequence ID" value="KAK2905149.1"/>
    <property type="molecule type" value="Genomic_DNA"/>
</dbReference>
<evidence type="ECO:0000256" key="6">
    <source>
        <dbReference type="ARBA" id="ARBA00022840"/>
    </source>
</evidence>
<evidence type="ECO:0000256" key="5">
    <source>
        <dbReference type="ARBA" id="ARBA00022741"/>
    </source>
</evidence>
<keyword evidence="7 14" id="KW-0648">Protein biosynthesis</keyword>
<gene>
    <name evidence="15" type="ORF">Q8A67_006948</name>
</gene>
<keyword evidence="6 14" id="KW-0067">ATP-binding</keyword>
<comment type="caution">
    <text evidence="15">The sequence shown here is derived from an EMBL/GenBank/DDBJ whole genome shotgun (WGS) entry which is preliminary data.</text>
</comment>
<reference evidence="15" key="1">
    <citation type="submission" date="2023-08" db="EMBL/GenBank/DDBJ databases">
        <title>Chromosome-level Genome Assembly of mud carp (Cirrhinus molitorella).</title>
        <authorList>
            <person name="Liu H."/>
        </authorList>
    </citation>
    <scope>NUCLEOTIDE SEQUENCE</scope>
    <source>
        <strain evidence="15">Prfri</strain>
        <tissue evidence="15">Muscle</tissue>
    </source>
</reference>
<dbReference type="CDD" id="cd00806">
    <property type="entry name" value="TrpRS_core"/>
    <property type="match status" value="1"/>
</dbReference>
<dbReference type="InterPro" id="IPR002306">
    <property type="entry name" value="Trp-tRNA-ligase"/>
</dbReference>
<dbReference type="InterPro" id="IPR002305">
    <property type="entry name" value="aa-tRNA-synth_Ic"/>
</dbReference>
<dbReference type="HAMAP" id="MF_00140_B">
    <property type="entry name" value="Trp_tRNA_synth_B"/>
    <property type="match status" value="1"/>
</dbReference>
<protein>
    <recommendedName>
        <fullName evidence="12">Tryptophan--tRNA ligase, mitochondrial</fullName>
        <ecNumber evidence="3">6.1.1.2</ecNumber>
    </recommendedName>
    <alternativeName>
        <fullName evidence="13">(Mt)TrpRS</fullName>
    </alternativeName>
    <alternativeName>
        <fullName evidence="9">Tryptophanyl-tRNA synthetase</fullName>
    </alternativeName>
</protein>
<dbReference type="PROSITE" id="PS00178">
    <property type="entry name" value="AA_TRNA_LIGASE_I"/>
    <property type="match status" value="1"/>
</dbReference>
<comment type="similarity">
    <text evidence="2 14">Belongs to the class-I aminoacyl-tRNA synthetase family.</text>
</comment>
<dbReference type="InterPro" id="IPR050203">
    <property type="entry name" value="Trp-tRNA_synthetase"/>
</dbReference>
<dbReference type="Gene3D" id="1.10.240.10">
    <property type="entry name" value="Tyrosyl-Transfer RNA Synthetase"/>
    <property type="match status" value="1"/>
</dbReference>
<dbReference type="Pfam" id="PF00579">
    <property type="entry name" value="tRNA-synt_1b"/>
    <property type="match status" value="1"/>
</dbReference>
<comment type="subcellular location">
    <subcellularLocation>
        <location evidence="1">Mitochondrion matrix</location>
    </subcellularLocation>
</comment>
<evidence type="ECO:0000313" key="16">
    <source>
        <dbReference type="Proteomes" id="UP001187343"/>
    </source>
</evidence>
<evidence type="ECO:0000256" key="10">
    <source>
        <dbReference type="ARBA" id="ARBA00049929"/>
    </source>
</evidence>
<evidence type="ECO:0000256" key="2">
    <source>
        <dbReference type="ARBA" id="ARBA00005594"/>
    </source>
</evidence>
<dbReference type="GO" id="GO:0070183">
    <property type="term" value="P:mitochondrial tryptophanyl-tRNA aminoacylation"/>
    <property type="evidence" value="ECO:0007669"/>
    <property type="project" value="TreeGrafter"/>
</dbReference>
<keyword evidence="8 14" id="KW-0030">Aminoacyl-tRNA synthetase</keyword>
<evidence type="ECO:0000256" key="1">
    <source>
        <dbReference type="ARBA" id="ARBA00004305"/>
    </source>
</evidence>
<dbReference type="NCBIfam" id="TIGR00233">
    <property type="entry name" value="trpS"/>
    <property type="match status" value="1"/>
</dbReference>
<evidence type="ECO:0000256" key="8">
    <source>
        <dbReference type="ARBA" id="ARBA00023146"/>
    </source>
</evidence>
<dbReference type="PANTHER" id="PTHR43766">
    <property type="entry name" value="TRYPTOPHAN--TRNA LIGASE, MITOCHONDRIAL"/>
    <property type="match status" value="1"/>
</dbReference>
<keyword evidence="5 14" id="KW-0547">Nucleotide-binding</keyword>